<dbReference type="GO" id="GO:0004519">
    <property type="term" value="F:endonuclease activity"/>
    <property type="evidence" value="ECO:0007669"/>
    <property type="project" value="UniProtKB-KW"/>
</dbReference>
<keyword evidence="7" id="KW-0694">RNA-binding</keyword>
<dbReference type="SUPFAM" id="SSF50249">
    <property type="entry name" value="Nucleic acid-binding proteins"/>
    <property type="match status" value="1"/>
</dbReference>
<dbReference type="GO" id="GO:0003723">
    <property type="term" value="F:RNA binding"/>
    <property type="evidence" value="ECO:0007669"/>
    <property type="project" value="UniProtKB-KW"/>
</dbReference>
<dbReference type="RefSeq" id="WP_281844852.1">
    <property type="nucleotide sequence ID" value="NZ_BSCH01000007.1"/>
</dbReference>
<feature type="coiled-coil region" evidence="8">
    <location>
        <begin position="168"/>
        <end position="199"/>
    </location>
</feature>
<dbReference type="Proteomes" id="UP001145094">
    <property type="component" value="Unassembled WGS sequence"/>
</dbReference>
<reference evidence="10" key="3">
    <citation type="journal article" date="2023" name="Int. J. Syst. Evol. Microbiol.">
        <title>Sellimonas catena sp. nov., isolated from human faeces.</title>
        <authorList>
            <person name="Hisatomi A."/>
            <person name="Ohkuma M."/>
            <person name="Sakamoto M."/>
        </authorList>
    </citation>
    <scope>NUCLEOTIDE SEQUENCE</scope>
    <source>
        <strain evidence="10">18CBH55</strain>
    </source>
</reference>
<comment type="caution">
    <text evidence="10">The sequence shown here is derived from an EMBL/GenBank/DDBJ whole genome shotgun (WGS) entry which is preliminary data.</text>
</comment>
<evidence type="ECO:0000256" key="5">
    <source>
        <dbReference type="ARBA" id="ARBA00022801"/>
    </source>
</evidence>
<keyword evidence="8" id="KW-0175">Coiled coil</keyword>
<dbReference type="EMBL" id="BSCH01000007">
    <property type="protein sequence ID" value="GLG89847.1"/>
    <property type="molecule type" value="Genomic_DNA"/>
</dbReference>
<accession>A0A9W6CEJ5</accession>
<dbReference type="CDD" id="cd04453">
    <property type="entry name" value="S1_RNase_E"/>
    <property type="match status" value="1"/>
</dbReference>
<dbReference type="Pfam" id="PF10150">
    <property type="entry name" value="RNase_E_G"/>
    <property type="match status" value="1"/>
</dbReference>
<evidence type="ECO:0000256" key="3">
    <source>
        <dbReference type="ARBA" id="ARBA00022723"/>
    </source>
</evidence>
<keyword evidence="3" id="KW-0479">Metal-binding</keyword>
<dbReference type="InterPro" id="IPR004659">
    <property type="entry name" value="RNase_E/G"/>
</dbReference>
<dbReference type="GO" id="GO:0016787">
    <property type="term" value="F:hydrolase activity"/>
    <property type="evidence" value="ECO:0007669"/>
    <property type="project" value="UniProtKB-KW"/>
</dbReference>
<keyword evidence="6" id="KW-0460">Magnesium</keyword>
<dbReference type="GO" id="GO:0004540">
    <property type="term" value="F:RNA nuclease activity"/>
    <property type="evidence" value="ECO:0007669"/>
    <property type="project" value="InterPro"/>
</dbReference>
<feature type="domain" description="RNA-binding protein AU-1/Ribonuclease E/G" evidence="9">
    <location>
        <begin position="121"/>
        <end position="388"/>
    </location>
</feature>
<evidence type="ECO:0000256" key="7">
    <source>
        <dbReference type="ARBA" id="ARBA00022884"/>
    </source>
</evidence>
<dbReference type="PANTHER" id="PTHR30001:SF1">
    <property type="entry name" value="RIBONUCLEASE E_G-LIKE PROTEIN, CHLOROPLASTIC"/>
    <property type="match status" value="1"/>
</dbReference>
<evidence type="ECO:0000256" key="8">
    <source>
        <dbReference type="SAM" id="Coils"/>
    </source>
</evidence>
<evidence type="ECO:0000259" key="9">
    <source>
        <dbReference type="Pfam" id="PF10150"/>
    </source>
</evidence>
<dbReference type="PANTHER" id="PTHR30001">
    <property type="entry name" value="RIBONUCLEASE"/>
    <property type="match status" value="1"/>
</dbReference>
<evidence type="ECO:0000313" key="11">
    <source>
        <dbReference type="Proteomes" id="UP001145094"/>
    </source>
</evidence>
<keyword evidence="2" id="KW-0540">Nuclease</keyword>
<proteinExistence type="predicted"/>
<sequence>MKQKVLVTNVMDRLCFFLEEDGKTAEIFCTDETAQNEHPEKTVHAGDIYIGKVKKRIPNIHAVFIEIFPGMECYCSEEEAADGCFTSKAGKKPICVGDELVVQVKKEASKAKKPSLTTDISLTGRYAVVSRKKQMPGVSSRIPKKEREALKAWLQETDSSPFGVILRTEAAQLTLEELHQELRKREKELADLLEKARTRTCFTRLKAGAAGEEAGFAHVRWDTLEEVVTDLPDVYERLRSYLEQTEPKVLDSLRLYTDPQFPLVKLYSLEREMERALSQRVWLKSGGSLIIQPTEALTVIDVNTGRAVSGKNERYLKQNLEAAKEAARQIRLRNLSGIILIDFINLSETEDREILIRTMRELTAADPVKTEVIDITRLELMEITRKKVHPPLYEAVRKKAHNDE</sequence>
<dbReference type="AlphaFoldDB" id="A0A9W6CEJ5"/>
<dbReference type="InterPro" id="IPR012340">
    <property type="entry name" value="NA-bd_OB-fold"/>
</dbReference>
<keyword evidence="4" id="KW-0255">Endonuclease</keyword>
<comment type="cofactor">
    <cofactor evidence="1">
        <name>Mg(2+)</name>
        <dbReference type="ChEBI" id="CHEBI:18420"/>
    </cofactor>
</comment>
<evidence type="ECO:0000256" key="6">
    <source>
        <dbReference type="ARBA" id="ARBA00022842"/>
    </source>
</evidence>
<gene>
    <name evidence="10" type="ORF">Selli2_12740</name>
</gene>
<evidence type="ECO:0000256" key="4">
    <source>
        <dbReference type="ARBA" id="ARBA00022759"/>
    </source>
</evidence>
<evidence type="ECO:0000256" key="2">
    <source>
        <dbReference type="ARBA" id="ARBA00022722"/>
    </source>
</evidence>
<name>A0A9W6CEJ5_9FIRM</name>
<evidence type="ECO:0000313" key="10">
    <source>
        <dbReference type="EMBL" id="GLG89847.1"/>
    </source>
</evidence>
<dbReference type="Gene3D" id="2.40.50.140">
    <property type="entry name" value="Nucleic acid-binding proteins"/>
    <property type="match status" value="1"/>
</dbReference>
<dbReference type="InterPro" id="IPR019307">
    <property type="entry name" value="RNA-bd_AU-1/RNase_E/G"/>
</dbReference>
<reference evidence="10" key="1">
    <citation type="submission" date="2022-11" db="EMBL/GenBank/DDBJ databases">
        <title>Draft genome sequence of Sellimonas catena strain 18CBH55.</title>
        <authorList>
            <person name="Hisatomi A."/>
            <person name="Ohkuma M."/>
            <person name="Sakamoto M."/>
        </authorList>
    </citation>
    <scope>NUCLEOTIDE SEQUENCE</scope>
    <source>
        <strain evidence="10">18CBH55</strain>
    </source>
</reference>
<evidence type="ECO:0000256" key="1">
    <source>
        <dbReference type="ARBA" id="ARBA00001946"/>
    </source>
</evidence>
<dbReference type="GO" id="GO:0005737">
    <property type="term" value="C:cytoplasm"/>
    <property type="evidence" value="ECO:0007669"/>
    <property type="project" value="TreeGrafter"/>
</dbReference>
<organism evidence="10 11">
    <name type="scientific">Sellimonas catena</name>
    <dbReference type="NCBI Taxonomy" id="2994035"/>
    <lineage>
        <taxon>Bacteria</taxon>
        <taxon>Bacillati</taxon>
        <taxon>Bacillota</taxon>
        <taxon>Clostridia</taxon>
        <taxon>Lachnospirales</taxon>
        <taxon>Lachnospiraceae</taxon>
        <taxon>Sellimonas</taxon>
    </lineage>
</organism>
<dbReference type="GO" id="GO:0006364">
    <property type="term" value="P:rRNA processing"/>
    <property type="evidence" value="ECO:0007669"/>
    <property type="project" value="TreeGrafter"/>
</dbReference>
<dbReference type="GO" id="GO:0046872">
    <property type="term" value="F:metal ion binding"/>
    <property type="evidence" value="ECO:0007669"/>
    <property type="project" value="UniProtKB-KW"/>
</dbReference>
<keyword evidence="5" id="KW-0378">Hydrolase</keyword>
<protein>
    <recommendedName>
        <fullName evidence="9">RNA-binding protein AU-1/Ribonuclease E/G domain-containing protein</fullName>
    </recommendedName>
</protein>
<reference evidence="10" key="2">
    <citation type="submission" date="2022-11" db="EMBL/GenBank/DDBJ databases">
        <title>Draft genome sequence of Sellimonas catena strain 18CBH55.</title>
        <authorList>
            <person name="Atsushi H."/>
            <person name="Moriya O."/>
            <person name="Mitsuo S."/>
        </authorList>
    </citation>
    <scope>NUCLEOTIDE SEQUENCE</scope>
    <source>
        <strain evidence="10">18CBH55</strain>
    </source>
</reference>